<evidence type="ECO:0000313" key="2">
    <source>
        <dbReference type="Proteomes" id="UP000050761"/>
    </source>
</evidence>
<dbReference type="EMBL" id="UZAH01030959">
    <property type="protein sequence ID" value="VDP13139.1"/>
    <property type="molecule type" value="Genomic_DNA"/>
</dbReference>
<accession>A0A3P8EMI4</accession>
<reference evidence="3" key="2">
    <citation type="submission" date="2019-09" db="UniProtKB">
        <authorList>
            <consortium name="WormBaseParasite"/>
        </authorList>
    </citation>
    <scope>IDENTIFICATION</scope>
</reference>
<evidence type="ECO:0000313" key="3">
    <source>
        <dbReference type="WBParaSite" id="HPBE_0001884701-mRNA-1"/>
    </source>
</evidence>
<gene>
    <name evidence="1" type="ORF">HPBE_LOCUS18846</name>
</gene>
<keyword evidence="2" id="KW-1185">Reference proteome</keyword>
<dbReference type="OrthoDB" id="5975154at2759"/>
<dbReference type="AlphaFoldDB" id="A0A183GA37"/>
<sequence>MAYTAAKNGEKTNPKYKRGFLVKKRPKDIVDVAGQRLRGEHGGDVDHAHVRADPYGRLASWIQANARPYLPVRHPRSTLDVHVSAGLYQIVDLLLLRKGGNGTAGPANSCEFVEPSVGPNRTDLLVRRIEGITDG</sequence>
<dbReference type="Proteomes" id="UP000050761">
    <property type="component" value="Unassembled WGS sequence"/>
</dbReference>
<reference evidence="1 2" key="1">
    <citation type="submission" date="2018-11" db="EMBL/GenBank/DDBJ databases">
        <authorList>
            <consortium name="Pathogen Informatics"/>
        </authorList>
    </citation>
    <scope>NUCLEOTIDE SEQUENCE [LARGE SCALE GENOMIC DNA]</scope>
</reference>
<evidence type="ECO:0000313" key="1">
    <source>
        <dbReference type="EMBL" id="VDP13139.1"/>
    </source>
</evidence>
<organism evidence="2 3">
    <name type="scientific">Heligmosomoides polygyrus</name>
    <name type="common">Parasitic roundworm</name>
    <dbReference type="NCBI Taxonomy" id="6339"/>
    <lineage>
        <taxon>Eukaryota</taxon>
        <taxon>Metazoa</taxon>
        <taxon>Ecdysozoa</taxon>
        <taxon>Nematoda</taxon>
        <taxon>Chromadorea</taxon>
        <taxon>Rhabditida</taxon>
        <taxon>Rhabditina</taxon>
        <taxon>Rhabditomorpha</taxon>
        <taxon>Strongyloidea</taxon>
        <taxon>Heligmosomidae</taxon>
        <taxon>Heligmosomoides</taxon>
    </lineage>
</organism>
<dbReference type="WBParaSite" id="HPBE_0001884701-mRNA-1">
    <property type="protein sequence ID" value="HPBE_0001884701-mRNA-1"/>
    <property type="gene ID" value="HPBE_0001884701"/>
</dbReference>
<name>A0A183GA37_HELPZ</name>
<protein>
    <submittedName>
        <fullName evidence="1 3">Uncharacterized protein</fullName>
    </submittedName>
</protein>
<accession>A0A183GA37</accession>
<proteinExistence type="predicted"/>